<proteinExistence type="predicted"/>
<dbReference type="Pfam" id="PF26635">
    <property type="entry name" value="DUF8208"/>
    <property type="match status" value="1"/>
</dbReference>
<name>A0A6I1MQF0_9CLOT</name>
<evidence type="ECO:0000313" key="3">
    <source>
        <dbReference type="Proteomes" id="UP000430345"/>
    </source>
</evidence>
<evidence type="ECO:0000259" key="1">
    <source>
        <dbReference type="Pfam" id="PF26635"/>
    </source>
</evidence>
<gene>
    <name evidence="2" type="ORF">GBZ86_15070</name>
</gene>
<organism evidence="2 3">
    <name type="scientific">Clostridium tarantellae</name>
    <dbReference type="NCBI Taxonomy" id="39493"/>
    <lineage>
        <taxon>Bacteria</taxon>
        <taxon>Bacillati</taxon>
        <taxon>Bacillota</taxon>
        <taxon>Clostridia</taxon>
        <taxon>Eubacteriales</taxon>
        <taxon>Clostridiaceae</taxon>
        <taxon>Clostridium</taxon>
    </lineage>
</organism>
<protein>
    <recommendedName>
        <fullName evidence="1">DUF8208 domain-containing protein</fullName>
    </recommendedName>
</protein>
<dbReference type="AlphaFoldDB" id="A0A6I1MQF0"/>
<dbReference type="EMBL" id="WHJC01000409">
    <property type="protein sequence ID" value="MPQ45043.1"/>
    <property type="molecule type" value="Genomic_DNA"/>
</dbReference>
<evidence type="ECO:0000313" key="2">
    <source>
        <dbReference type="EMBL" id="MPQ45043.1"/>
    </source>
</evidence>
<dbReference type="InterPro" id="IPR058521">
    <property type="entry name" value="DUF8208"/>
</dbReference>
<feature type="non-terminal residue" evidence="2">
    <location>
        <position position="81"/>
    </location>
</feature>
<comment type="caution">
    <text evidence="2">The sequence shown here is derived from an EMBL/GenBank/DDBJ whole genome shotgun (WGS) entry which is preliminary data.</text>
</comment>
<accession>A0A6I1MQF0</accession>
<reference evidence="2 3" key="1">
    <citation type="submission" date="2019-10" db="EMBL/GenBank/DDBJ databases">
        <title>The Genome Sequence of Clostridium tarantellae Isolated from Fish Brain.</title>
        <authorList>
            <person name="Bano L."/>
            <person name="Kiel M."/>
            <person name="Sales G."/>
            <person name="Doxey A.C."/>
            <person name="Mansfield M.J."/>
            <person name="Schiavone M."/>
            <person name="Rossetto O."/>
            <person name="Pirazzini M."/>
            <person name="Dobrindt U."/>
            <person name="Montecucco C."/>
        </authorList>
    </citation>
    <scope>NUCLEOTIDE SEQUENCE [LARGE SCALE GENOMIC DNA]</scope>
    <source>
        <strain evidence="2 3">DSM 3997</strain>
    </source>
</reference>
<keyword evidence="3" id="KW-1185">Reference proteome</keyword>
<dbReference type="Proteomes" id="UP000430345">
    <property type="component" value="Unassembled WGS sequence"/>
</dbReference>
<sequence>MGAEQILIELNENNILKIANIIDYCFRWVGWTIIKILASIVNGIEVAINKIYTLNDFFNSDLVTDFINKYKPLIWTILAIS</sequence>
<feature type="domain" description="DUF8208" evidence="1">
    <location>
        <begin position="19"/>
        <end position="81"/>
    </location>
</feature>